<name>A0AAD9UR07_9APIC</name>
<comment type="caution">
    <text evidence="1">The sequence shown here is derived from an EMBL/GenBank/DDBJ whole genome shotgun (WGS) entry which is preliminary data.</text>
</comment>
<dbReference type="AlphaFoldDB" id="A0AAD9UR07"/>
<dbReference type="KEGG" id="bdw:94335790"/>
<dbReference type="RefSeq" id="XP_067805319.1">
    <property type="nucleotide sequence ID" value="XM_067946528.1"/>
</dbReference>
<reference evidence="1" key="1">
    <citation type="journal article" date="2023" name="Nat. Microbiol.">
        <title>Babesia duncani multi-omics identifies virulence factors and drug targets.</title>
        <authorList>
            <person name="Singh P."/>
            <person name="Lonardi S."/>
            <person name="Liang Q."/>
            <person name="Vydyam P."/>
            <person name="Khabirova E."/>
            <person name="Fang T."/>
            <person name="Gihaz S."/>
            <person name="Thekkiniath J."/>
            <person name="Munshi M."/>
            <person name="Abel S."/>
            <person name="Ciampossin L."/>
            <person name="Batugedara G."/>
            <person name="Gupta M."/>
            <person name="Lu X.M."/>
            <person name="Lenz T."/>
            <person name="Chakravarty S."/>
            <person name="Cornillot E."/>
            <person name="Hu Y."/>
            <person name="Ma W."/>
            <person name="Gonzalez L.M."/>
            <person name="Sanchez S."/>
            <person name="Estrada K."/>
            <person name="Sanchez-Flores A."/>
            <person name="Montero E."/>
            <person name="Harb O.S."/>
            <person name="Le Roch K.G."/>
            <person name="Mamoun C.B."/>
        </authorList>
    </citation>
    <scope>NUCLEOTIDE SEQUENCE</scope>
    <source>
        <strain evidence="1">WA1</strain>
    </source>
</reference>
<proteinExistence type="predicted"/>
<evidence type="ECO:0000313" key="2">
    <source>
        <dbReference type="Proteomes" id="UP001214638"/>
    </source>
</evidence>
<gene>
    <name evidence="1" type="ORF">BdWA1_001492</name>
</gene>
<organism evidence="1 2">
    <name type="scientific">Babesia duncani</name>
    <dbReference type="NCBI Taxonomy" id="323732"/>
    <lineage>
        <taxon>Eukaryota</taxon>
        <taxon>Sar</taxon>
        <taxon>Alveolata</taxon>
        <taxon>Apicomplexa</taxon>
        <taxon>Aconoidasida</taxon>
        <taxon>Piroplasmida</taxon>
        <taxon>Babesiidae</taxon>
        <taxon>Babesia</taxon>
    </lineage>
</organism>
<protein>
    <submittedName>
        <fullName evidence="1">Uncharacterized protein</fullName>
    </submittedName>
</protein>
<keyword evidence="2" id="KW-1185">Reference proteome</keyword>
<accession>A0AAD9UR07</accession>
<evidence type="ECO:0000313" key="1">
    <source>
        <dbReference type="EMBL" id="KAK2198477.1"/>
    </source>
</evidence>
<dbReference type="EMBL" id="JALLKP010000001">
    <property type="protein sequence ID" value="KAK2198477.1"/>
    <property type="molecule type" value="Genomic_DNA"/>
</dbReference>
<dbReference type="GeneID" id="94335790"/>
<dbReference type="Proteomes" id="UP001214638">
    <property type="component" value="Unassembled WGS sequence"/>
</dbReference>
<sequence length="226" mass="26910">MQEFIEREDAIMDESVFPHIKKVISYMYNYDNVEDKSGDSPFSDYYSQDSCDEYAKELNRGVLNTLVDRYVGYAWLCEVCARWIVELQETEEEQTARKNTGTSNIYNVIYDALMAFLKSNYDTEKMRMYMEDKHDHEKWNPPELYWNLMKSPLVASHMMDIYRDKPKDPFLSSWYQDYIKYTSSMKAEQSEINTEGLSRITSNFSVFTLRISEEIRKFLLKVKDDS</sequence>